<keyword evidence="2" id="KW-1185">Reference proteome</keyword>
<dbReference type="Proteomes" id="UP000887159">
    <property type="component" value="Unassembled WGS sequence"/>
</dbReference>
<evidence type="ECO:0000313" key="1">
    <source>
        <dbReference type="EMBL" id="GFX91252.1"/>
    </source>
</evidence>
<comment type="caution">
    <text evidence="1">The sequence shown here is derived from an EMBL/GenBank/DDBJ whole genome shotgun (WGS) entry which is preliminary data.</text>
</comment>
<reference evidence="1" key="1">
    <citation type="submission" date="2020-08" db="EMBL/GenBank/DDBJ databases">
        <title>Multicomponent nature underlies the extraordinary mechanical properties of spider dragline silk.</title>
        <authorList>
            <person name="Kono N."/>
            <person name="Nakamura H."/>
            <person name="Mori M."/>
            <person name="Yoshida Y."/>
            <person name="Ohtoshi R."/>
            <person name="Malay A.D."/>
            <person name="Moran D.A.P."/>
            <person name="Tomita M."/>
            <person name="Numata K."/>
            <person name="Arakawa K."/>
        </authorList>
    </citation>
    <scope>NUCLEOTIDE SEQUENCE</scope>
</reference>
<protein>
    <submittedName>
        <fullName evidence="1">Uncharacterized protein</fullName>
    </submittedName>
</protein>
<name>A0A8X6REU5_TRICX</name>
<sequence>MLCFWKCRSGGHNPRHSVPKARNIPLDKSDHHCPEAVTGLRRYRYNTSAPSAFGEKCIVTAGIAMITSSSPP</sequence>
<dbReference type="AlphaFoldDB" id="A0A8X6REU5"/>
<evidence type="ECO:0000313" key="2">
    <source>
        <dbReference type="Proteomes" id="UP000887159"/>
    </source>
</evidence>
<gene>
    <name evidence="1" type="ORF">TNCV_1246671</name>
</gene>
<proteinExistence type="predicted"/>
<dbReference type="EMBL" id="BMAU01021123">
    <property type="protein sequence ID" value="GFX91252.1"/>
    <property type="molecule type" value="Genomic_DNA"/>
</dbReference>
<organism evidence="1 2">
    <name type="scientific">Trichonephila clavipes</name>
    <name type="common">Golden silk orbweaver</name>
    <name type="synonym">Nephila clavipes</name>
    <dbReference type="NCBI Taxonomy" id="2585209"/>
    <lineage>
        <taxon>Eukaryota</taxon>
        <taxon>Metazoa</taxon>
        <taxon>Ecdysozoa</taxon>
        <taxon>Arthropoda</taxon>
        <taxon>Chelicerata</taxon>
        <taxon>Arachnida</taxon>
        <taxon>Araneae</taxon>
        <taxon>Araneomorphae</taxon>
        <taxon>Entelegynae</taxon>
        <taxon>Araneoidea</taxon>
        <taxon>Nephilidae</taxon>
        <taxon>Trichonephila</taxon>
    </lineage>
</organism>
<accession>A0A8X6REU5</accession>